<evidence type="ECO:0000256" key="1">
    <source>
        <dbReference type="SAM" id="MobiDB-lite"/>
    </source>
</evidence>
<gene>
    <name evidence="2" type="primary">KAFR0C04460</name>
    <name evidence="2" type="ORF">KAFR_0C04460</name>
</gene>
<feature type="compositionally biased region" description="Basic and acidic residues" evidence="1">
    <location>
        <begin position="375"/>
        <end position="402"/>
    </location>
</feature>
<feature type="compositionally biased region" description="Polar residues" evidence="1">
    <location>
        <begin position="425"/>
        <end position="437"/>
    </location>
</feature>
<feature type="region of interest" description="Disordered" evidence="1">
    <location>
        <begin position="538"/>
        <end position="778"/>
    </location>
</feature>
<dbReference type="InterPro" id="IPR036249">
    <property type="entry name" value="Thioredoxin-like_sf"/>
</dbReference>
<feature type="compositionally biased region" description="Basic and acidic residues" evidence="1">
    <location>
        <begin position="139"/>
        <end position="154"/>
    </location>
</feature>
<evidence type="ECO:0000313" key="2">
    <source>
        <dbReference type="EMBL" id="CCF57437.1"/>
    </source>
</evidence>
<feature type="compositionally biased region" description="Polar residues" evidence="1">
    <location>
        <begin position="586"/>
        <end position="598"/>
    </location>
</feature>
<accession>H2AST7</accession>
<feature type="compositionally biased region" description="Basic and acidic residues" evidence="1">
    <location>
        <begin position="642"/>
        <end position="683"/>
    </location>
</feature>
<dbReference type="GeneID" id="13885600"/>
<feature type="region of interest" description="Disordered" evidence="1">
    <location>
        <begin position="29"/>
        <end position="58"/>
    </location>
</feature>
<dbReference type="STRING" id="1071382.H2AST7"/>
<dbReference type="FunCoup" id="H2AST7">
    <property type="interactions" value="19"/>
</dbReference>
<feature type="compositionally biased region" description="Polar residues" evidence="1">
    <location>
        <begin position="543"/>
        <end position="564"/>
    </location>
</feature>
<feature type="region of interest" description="Disordered" evidence="1">
    <location>
        <begin position="82"/>
        <end position="204"/>
    </location>
</feature>
<feature type="compositionally biased region" description="Basic and acidic residues" evidence="1">
    <location>
        <begin position="487"/>
        <end position="504"/>
    </location>
</feature>
<feature type="compositionally biased region" description="Basic and acidic residues" evidence="1">
    <location>
        <begin position="458"/>
        <end position="474"/>
    </location>
</feature>
<organism evidence="2 3">
    <name type="scientific">Kazachstania africana (strain ATCC 22294 / BCRC 22015 / CBS 2517 / CECT 1963 / NBRC 1671 / NRRL Y-8276)</name>
    <name type="common">Yeast</name>
    <name type="synonym">Kluyveromyces africanus</name>
    <dbReference type="NCBI Taxonomy" id="1071382"/>
    <lineage>
        <taxon>Eukaryota</taxon>
        <taxon>Fungi</taxon>
        <taxon>Dikarya</taxon>
        <taxon>Ascomycota</taxon>
        <taxon>Saccharomycotina</taxon>
        <taxon>Saccharomycetes</taxon>
        <taxon>Saccharomycetales</taxon>
        <taxon>Saccharomycetaceae</taxon>
        <taxon>Kazachstania</taxon>
    </lineage>
</organism>
<feature type="compositionally biased region" description="Basic residues" evidence="1">
    <location>
        <begin position="36"/>
        <end position="51"/>
    </location>
</feature>
<name>H2AST7_KAZAF</name>
<feature type="compositionally biased region" description="Basic and acidic residues" evidence="1">
    <location>
        <begin position="313"/>
        <end position="327"/>
    </location>
</feature>
<feature type="compositionally biased region" description="Basic and acidic residues" evidence="1">
    <location>
        <begin position="166"/>
        <end position="191"/>
    </location>
</feature>
<reference evidence="2 3" key="1">
    <citation type="journal article" date="2011" name="Proc. Natl. Acad. Sci. U.S.A.">
        <title>Evolutionary erosion of yeast sex chromosomes by mating-type switching accidents.</title>
        <authorList>
            <person name="Gordon J.L."/>
            <person name="Armisen D."/>
            <person name="Proux-Wera E."/>
            <person name="Oheigeartaigh S.S."/>
            <person name="Byrne K.P."/>
            <person name="Wolfe K.H."/>
        </authorList>
    </citation>
    <scope>NUCLEOTIDE SEQUENCE [LARGE SCALE GENOMIC DNA]</scope>
    <source>
        <strain evidence="3">ATCC 22294 / BCRC 22015 / CBS 2517 / CECT 1963 / NBRC 1671 / NRRL Y-8276</strain>
    </source>
</reference>
<dbReference type="InParanoid" id="H2AST7"/>
<dbReference type="SUPFAM" id="SSF52833">
    <property type="entry name" value="Thioredoxin-like"/>
    <property type="match status" value="1"/>
</dbReference>
<feature type="compositionally biased region" description="Basic and acidic residues" evidence="1">
    <location>
        <begin position="747"/>
        <end position="767"/>
    </location>
</feature>
<feature type="compositionally biased region" description="Acidic residues" evidence="1">
    <location>
        <begin position="103"/>
        <end position="112"/>
    </location>
</feature>
<feature type="region of interest" description="Disordered" evidence="1">
    <location>
        <begin position="291"/>
        <end position="525"/>
    </location>
</feature>
<dbReference type="RefSeq" id="XP_003956572.1">
    <property type="nucleotide sequence ID" value="XM_003956523.1"/>
</dbReference>
<dbReference type="PROSITE" id="PS51354">
    <property type="entry name" value="GLUTAREDOXIN_2"/>
    <property type="match status" value="1"/>
</dbReference>
<protein>
    <submittedName>
        <fullName evidence="2">Uncharacterized protein</fullName>
    </submittedName>
</protein>
<proteinExistence type="predicted"/>
<keyword evidence="3" id="KW-1185">Reference proteome</keyword>
<dbReference type="Proteomes" id="UP000005220">
    <property type="component" value="Chromosome 3"/>
</dbReference>
<sequence length="946" mass="105077">MDTSTIMEPAMNDDVDLDQMINAAESLTNDLSKTTKISRKKKKKNKNRSKTKSVDNSKLDSIMVGIEEYLQDDEDVNINIGATEEIQPPTNSGLDKQNKVELETDEFIDEVDYTNLDSKADKSPNPASKGHNEQITSNREAETLCKEPQGEIIKDTGASGSSILEEPQKYEINESHLEMQAHRHEEEHPDDVSLENPGNQPDDTIQEIRLDSISPPTTILNDEEFLVATENSVAEEETNNRETEKVMMVAKPLDKSNKKVNRKLETSKLLPPKKVRDLTKDINASEYETAKEYISSMETDGDGEDSTIQDSISHQEIDETERNDKCEATTPTLASEPIYSEKNPSISMGDPYDSADEERSVTEEPPISQQGSSLERSDNMDEDFSSEKEEVDHSEDGQEETSRLNYPIADAPTPVGIDTEPVLDISNSKGATDNGINLNEEEAPETADVAAASAKNGSDVEKQITTEELPRDAISEEPVEAPMAPDKSTDMDLKKDRSESERNSENVPEIDDIEKPTSSNIPQIGEQEVNVEGEINAKPLSPGITQVSDEDTSTISSEVQSSKVMQDITHDALSVKSPEKKPFGATDQTTGSGFTTEASGMKDKDVEKGPTYNENSKQTNVFSINGSGTELVEVINIEESDEKPADEKIEEQPKDIEKETSISDAIHEMSHDDPELAKERSSNEKLASTSEEVEEGEPETDSKVGSVTSAETPEDFALNKNVKTIASLQEEPSEVGAADMVSDNDSNEMKQIEEKSDKEEGLEILEHEEQDNESSLALDNTNQETEQHYDAAKDTMDDIDAFLKDLEFEDDSELNALLTSLNENDKTKDISKKPVSTKSEETIKTSDIKKINMAEPVYIFTSLAGGGFHMIPRTNRLSTILQANRVDFTYRDLGTDDEARKVWKTYGRGRSLPSVVRGRDNIIGNWEEIEEINEDYKLRQAIYEEF</sequence>
<dbReference type="HOGENOM" id="CLU_310807_0_0_1"/>
<dbReference type="Gene3D" id="3.40.30.10">
    <property type="entry name" value="Glutaredoxin"/>
    <property type="match status" value="1"/>
</dbReference>
<evidence type="ECO:0000313" key="3">
    <source>
        <dbReference type="Proteomes" id="UP000005220"/>
    </source>
</evidence>
<dbReference type="eggNOG" id="KOG1181">
    <property type="taxonomic scope" value="Eukaryota"/>
</dbReference>
<dbReference type="EMBL" id="HE650823">
    <property type="protein sequence ID" value="CCF57437.1"/>
    <property type="molecule type" value="Genomic_DNA"/>
</dbReference>
<feature type="compositionally biased region" description="Polar residues" evidence="1">
    <location>
        <begin position="612"/>
        <end position="628"/>
    </location>
</feature>
<dbReference type="KEGG" id="kaf:KAFR_0C04460"/>
<dbReference type="OrthoDB" id="9932926at2759"/>
<dbReference type="AlphaFoldDB" id="H2AST7"/>